<dbReference type="GO" id="GO:0000774">
    <property type="term" value="F:adenyl-nucleotide exchange factor activity"/>
    <property type="evidence" value="ECO:0007669"/>
    <property type="project" value="InterPro"/>
</dbReference>
<dbReference type="Pfam" id="PF01025">
    <property type="entry name" value="GrpE"/>
    <property type="match status" value="1"/>
</dbReference>
<feature type="region of interest" description="Disordered" evidence="13">
    <location>
        <begin position="1"/>
        <end position="45"/>
    </location>
</feature>
<sequence>MSDPNPQDAATPDELKTSETDEQRADGTVEREVADEPSTGGQRVAELEAAVADLRDRLLRSHAEMENLRRRTEREVVDAKRYAVSSFARDLLGVADNLRRALDAAAAATPGAEASEAVADPVFAALVEGVELTERELGKGLEKHGVRKLDPKGKPFDPHHHEAVFEAPDPSVPAGTVVQVMQDGYVIGDRILRPAMVAVARGGPKADAAPEAPGLDRTV</sequence>
<dbReference type="PANTHER" id="PTHR21237:SF23">
    <property type="entry name" value="GRPE PROTEIN HOMOLOG, MITOCHONDRIAL"/>
    <property type="match status" value="1"/>
</dbReference>
<comment type="similarity">
    <text evidence="2 10 12">Belongs to the GrpE family.</text>
</comment>
<dbReference type="CDD" id="cd00446">
    <property type="entry name" value="GrpE"/>
    <property type="match status" value="1"/>
</dbReference>
<accession>A0A9W6MWD4</accession>
<evidence type="ECO:0000256" key="6">
    <source>
        <dbReference type="ARBA" id="ARBA00023186"/>
    </source>
</evidence>
<dbReference type="PRINTS" id="PR00773">
    <property type="entry name" value="GRPEPROTEIN"/>
</dbReference>
<organism evidence="14 15">
    <name type="scientific">Hansschlegelia plantiphila</name>
    <dbReference type="NCBI Taxonomy" id="374655"/>
    <lineage>
        <taxon>Bacteria</taxon>
        <taxon>Pseudomonadati</taxon>
        <taxon>Pseudomonadota</taxon>
        <taxon>Alphaproteobacteria</taxon>
        <taxon>Hyphomicrobiales</taxon>
        <taxon>Methylopilaceae</taxon>
        <taxon>Hansschlegelia</taxon>
    </lineage>
</organism>
<evidence type="ECO:0000256" key="11">
    <source>
        <dbReference type="RuleBase" id="RU000639"/>
    </source>
</evidence>
<dbReference type="HAMAP" id="MF_01151">
    <property type="entry name" value="GrpE"/>
    <property type="match status" value="1"/>
</dbReference>
<evidence type="ECO:0000256" key="2">
    <source>
        <dbReference type="ARBA" id="ARBA00009054"/>
    </source>
</evidence>
<dbReference type="Proteomes" id="UP001143372">
    <property type="component" value="Unassembled WGS sequence"/>
</dbReference>
<dbReference type="AlphaFoldDB" id="A0A9W6MWD4"/>
<evidence type="ECO:0000256" key="3">
    <source>
        <dbReference type="ARBA" id="ARBA00011738"/>
    </source>
</evidence>
<dbReference type="InterPro" id="IPR009012">
    <property type="entry name" value="GrpE_head"/>
</dbReference>
<comment type="subunit">
    <text evidence="3 10">Homodimer.</text>
</comment>
<protein>
    <recommendedName>
        <fullName evidence="8 10">Protein GrpE</fullName>
    </recommendedName>
    <alternativeName>
        <fullName evidence="9 10">HSP-70 cofactor</fullName>
    </alternativeName>
</protein>
<keyword evidence="6 10" id="KW-0143">Chaperone</keyword>
<dbReference type="GO" id="GO:0006457">
    <property type="term" value="P:protein folding"/>
    <property type="evidence" value="ECO:0007669"/>
    <property type="project" value="InterPro"/>
</dbReference>
<dbReference type="InterPro" id="IPR013805">
    <property type="entry name" value="GrpE_CC"/>
</dbReference>
<dbReference type="Gene3D" id="3.90.20.20">
    <property type="match status" value="1"/>
</dbReference>
<dbReference type="RefSeq" id="WP_271169106.1">
    <property type="nucleotide sequence ID" value="NZ_BSFI01000008.1"/>
</dbReference>
<dbReference type="FunFam" id="2.30.22.10:FF:000001">
    <property type="entry name" value="Protein GrpE"/>
    <property type="match status" value="1"/>
</dbReference>
<evidence type="ECO:0000256" key="12">
    <source>
        <dbReference type="RuleBase" id="RU004478"/>
    </source>
</evidence>
<name>A0A9W6MWD4_9HYPH</name>
<comment type="caution">
    <text evidence="14">The sequence shown here is derived from an EMBL/GenBank/DDBJ whole genome shotgun (WGS) entry which is preliminary data.</text>
</comment>
<comment type="function">
    <text evidence="7 10 11">Participates actively in the response to hyperosmotic and heat shock by preventing the aggregation of stress-denatured proteins, in association with DnaK and GrpE. It is the nucleotide exchange factor for DnaK and may function as a thermosensor. Unfolded proteins bind initially to DnaJ; upon interaction with the DnaJ-bound protein, DnaK hydrolyzes its bound ATP, resulting in the formation of a stable complex. GrpE releases ADP from DnaK; ATP binding to DnaK triggers the release of the substrate protein, thus completing the reaction cycle. Several rounds of ATP-dependent interactions between DnaJ, DnaK and GrpE are required for fully efficient folding.</text>
</comment>
<evidence type="ECO:0000256" key="13">
    <source>
        <dbReference type="SAM" id="MobiDB-lite"/>
    </source>
</evidence>
<dbReference type="PANTHER" id="PTHR21237">
    <property type="entry name" value="GRPE PROTEIN"/>
    <property type="match status" value="1"/>
</dbReference>
<evidence type="ECO:0000256" key="9">
    <source>
        <dbReference type="ARBA" id="ARBA00076414"/>
    </source>
</evidence>
<dbReference type="PROSITE" id="PS01071">
    <property type="entry name" value="GRPE"/>
    <property type="match status" value="1"/>
</dbReference>
<keyword evidence="15" id="KW-1185">Reference proteome</keyword>
<comment type="subcellular location">
    <subcellularLocation>
        <location evidence="1 10">Cytoplasm</location>
    </subcellularLocation>
</comment>
<dbReference type="NCBIfam" id="NF010738">
    <property type="entry name" value="PRK14140.1"/>
    <property type="match status" value="1"/>
</dbReference>
<dbReference type="GO" id="GO:0051087">
    <property type="term" value="F:protein-folding chaperone binding"/>
    <property type="evidence" value="ECO:0007669"/>
    <property type="project" value="InterPro"/>
</dbReference>
<dbReference type="NCBIfam" id="NF010748">
    <property type="entry name" value="PRK14150.1"/>
    <property type="match status" value="1"/>
</dbReference>
<reference evidence="14" key="2">
    <citation type="submission" date="2023-01" db="EMBL/GenBank/DDBJ databases">
        <authorList>
            <person name="Sun Q."/>
            <person name="Evtushenko L."/>
        </authorList>
    </citation>
    <scope>NUCLEOTIDE SEQUENCE</scope>
    <source>
        <strain evidence="14">VKM B-2347</strain>
    </source>
</reference>
<evidence type="ECO:0000256" key="8">
    <source>
        <dbReference type="ARBA" id="ARBA00072274"/>
    </source>
</evidence>
<evidence type="ECO:0000313" key="14">
    <source>
        <dbReference type="EMBL" id="GLK68891.1"/>
    </source>
</evidence>
<evidence type="ECO:0000256" key="1">
    <source>
        <dbReference type="ARBA" id="ARBA00004496"/>
    </source>
</evidence>
<dbReference type="GO" id="GO:0042803">
    <property type="term" value="F:protein homodimerization activity"/>
    <property type="evidence" value="ECO:0007669"/>
    <property type="project" value="InterPro"/>
</dbReference>
<feature type="compositionally biased region" description="Basic and acidic residues" evidence="13">
    <location>
        <begin position="13"/>
        <end position="34"/>
    </location>
</feature>
<gene>
    <name evidence="10 14" type="primary">grpE</name>
    <name evidence="14" type="ORF">GCM10008179_25290</name>
</gene>
<dbReference type="GO" id="GO:0005737">
    <property type="term" value="C:cytoplasm"/>
    <property type="evidence" value="ECO:0007669"/>
    <property type="project" value="UniProtKB-SubCell"/>
</dbReference>
<dbReference type="GO" id="GO:0051082">
    <property type="term" value="F:unfolded protein binding"/>
    <property type="evidence" value="ECO:0007669"/>
    <property type="project" value="TreeGrafter"/>
</dbReference>
<evidence type="ECO:0000313" key="15">
    <source>
        <dbReference type="Proteomes" id="UP001143372"/>
    </source>
</evidence>
<evidence type="ECO:0000256" key="4">
    <source>
        <dbReference type="ARBA" id="ARBA00022490"/>
    </source>
</evidence>
<evidence type="ECO:0000256" key="10">
    <source>
        <dbReference type="HAMAP-Rule" id="MF_01151"/>
    </source>
</evidence>
<proteinExistence type="inferred from homology"/>
<keyword evidence="4 10" id="KW-0963">Cytoplasm</keyword>
<reference evidence="14" key="1">
    <citation type="journal article" date="2014" name="Int. J. Syst. Evol. Microbiol.">
        <title>Complete genome sequence of Corynebacterium casei LMG S-19264T (=DSM 44701T), isolated from a smear-ripened cheese.</title>
        <authorList>
            <consortium name="US DOE Joint Genome Institute (JGI-PGF)"/>
            <person name="Walter F."/>
            <person name="Albersmeier A."/>
            <person name="Kalinowski J."/>
            <person name="Ruckert C."/>
        </authorList>
    </citation>
    <scope>NUCLEOTIDE SEQUENCE</scope>
    <source>
        <strain evidence="14">VKM B-2347</strain>
    </source>
</reference>
<keyword evidence="5 10" id="KW-0346">Stress response</keyword>
<evidence type="ECO:0000256" key="5">
    <source>
        <dbReference type="ARBA" id="ARBA00023016"/>
    </source>
</evidence>
<dbReference type="EMBL" id="BSFI01000008">
    <property type="protein sequence ID" value="GLK68891.1"/>
    <property type="molecule type" value="Genomic_DNA"/>
</dbReference>
<dbReference type="SUPFAM" id="SSF58014">
    <property type="entry name" value="Coiled-coil domain of nucleotide exchange factor GrpE"/>
    <property type="match status" value="1"/>
</dbReference>
<evidence type="ECO:0000256" key="7">
    <source>
        <dbReference type="ARBA" id="ARBA00053401"/>
    </source>
</evidence>
<dbReference type="Gene3D" id="2.30.22.10">
    <property type="entry name" value="Head domain of nucleotide exchange factor GrpE"/>
    <property type="match status" value="1"/>
</dbReference>
<dbReference type="InterPro" id="IPR000740">
    <property type="entry name" value="GrpE"/>
</dbReference>
<dbReference type="SUPFAM" id="SSF51064">
    <property type="entry name" value="Head domain of nucleotide exchange factor GrpE"/>
    <property type="match status" value="1"/>
</dbReference>
<dbReference type="NCBIfam" id="NF010739">
    <property type="entry name" value="PRK14141.1"/>
    <property type="match status" value="1"/>
</dbReference>